<feature type="region of interest" description="Disordered" evidence="2">
    <location>
        <begin position="1"/>
        <end position="26"/>
    </location>
</feature>
<keyword evidence="1" id="KW-0175">Coiled coil</keyword>
<dbReference type="AlphaFoldDB" id="A0A9N9H8P5"/>
<feature type="coiled-coil region" evidence="1">
    <location>
        <begin position="95"/>
        <end position="122"/>
    </location>
</feature>
<dbReference type="EMBL" id="CAJVPP010004903">
    <property type="protein sequence ID" value="CAG8657036.1"/>
    <property type="molecule type" value="Genomic_DNA"/>
</dbReference>
<comment type="caution">
    <text evidence="3">The sequence shown here is derived from an EMBL/GenBank/DDBJ whole genome shotgun (WGS) entry which is preliminary data.</text>
</comment>
<evidence type="ECO:0000313" key="3">
    <source>
        <dbReference type="EMBL" id="CAG8657036.1"/>
    </source>
</evidence>
<evidence type="ECO:0000256" key="1">
    <source>
        <dbReference type="SAM" id="Coils"/>
    </source>
</evidence>
<proteinExistence type="predicted"/>
<feature type="non-terminal residue" evidence="3">
    <location>
        <position position="1"/>
    </location>
</feature>
<feature type="compositionally biased region" description="Basic and acidic residues" evidence="2">
    <location>
        <begin position="519"/>
        <end position="530"/>
    </location>
</feature>
<name>A0A9N9H8P5_FUNMO</name>
<evidence type="ECO:0000256" key="2">
    <source>
        <dbReference type="SAM" id="MobiDB-lite"/>
    </source>
</evidence>
<feature type="compositionally biased region" description="Acidic residues" evidence="2">
    <location>
        <begin position="170"/>
        <end position="189"/>
    </location>
</feature>
<reference evidence="3" key="1">
    <citation type="submission" date="2021-06" db="EMBL/GenBank/DDBJ databases">
        <authorList>
            <person name="Kallberg Y."/>
            <person name="Tangrot J."/>
            <person name="Rosling A."/>
        </authorList>
    </citation>
    <scope>NUCLEOTIDE SEQUENCE</scope>
    <source>
        <strain evidence="3">87-6 pot B 2015</strain>
    </source>
</reference>
<gene>
    <name evidence="3" type="ORF">FMOSSE_LOCUS11756</name>
</gene>
<organism evidence="3 4">
    <name type="scientific">Funneliformis mosseae</name>
    <name type="common">Endomycorrhizal fungus</name>
    <name type="synonym">Glomus mosseae</name>
    <dbReference type="NCBI Taxonomy" id="27381"/>
    <lineage>
        <taxon>Eukaryota</taxon>
        <taxon>Fungi</taxon>
        <taxon>Fungi incertae sedis</taxon>
        <taxon>Mucoromycota</taxon>
        <taxon>Glomeromycotina</taxon>
        <taxon>Glomeromycetes</taxon>
        <taxon>Glomerales</taxon>
        <taxon>Glomeraceae</taxon>
        <taxon>Funneliformis</taxon>
    </lineage>
</organism>
<feature type="region of interest" description="Disordered" evidence="2">
    <location>
        <begin position="162"/>
        <end position="199"/>
    </location>
</feature>
<evidence type="ECO:0000313" key="4">
    <source>
        <dbReference type="Proteomes" id="UP000789375"/>
    </source>
</evidence>
<sequence>SFVKQEGSACDRESLSEASNGESPSSRWPADFIAKKYWVLLNMEAPVTERNITRKEGNINWMLSYPDPTPIAFFRNIFPTHRGRAIEKYRNILNLAFNEADNQEMKDKLKKNERNNRCMQLDGSEDTKGLGNVDARKNSIRRSVRNTNITLHKEINTLAINENTKGTGEYNEESYSDLDSSEEERDEVDDFKRDDDNGNINVSDSGFVERIEECPSTCHQPWILSSGTNVGEKLENYVKSIPEAQKCVNFAYWNILDLSDDSQVKSLFSKNDWEEMIGSFSNEVKLVESDISDVVVYFFDEVEKVTKKGDKNIINTIDSLTPDIIEKSRNIKLSDDEKDIISILRCAVVTYGEIACWASAHRRNEGRSVVLRARIGQKCDFKGILKRSINRLEALIGLRSGGLPESHPKKIYGDKIDLCVAMRDVLYTFFKENSKAPGSDVHSTYVLGIHSWGWVHEVYGMDCKATNLLRLGRLNHARMPNALKTLSKSKEKNSEQVGENGGSFETPSQTPVDKKGRRRELCEFNKKVNN</sequence>
<protein>
    <submittedName>
        <fullName evidence="3">14875_t:CDS:1</fullName>
    </submittedName>
</protein>
<feature type="compositionally biased region" description="Polar residues" evidence="2">
    <location>
        <begin position="16"/>
        <end position="26"/>
    </location>
</feature>
<accession>A0A9N9H8P5</accession>
<dbReference type="Proteomes" id="UP000789375">
    <property type="component" value="Unassembled WGS sequence"/>
</dbReference>
<keyword evidence="4" id="KW-1185">Reference proteome</keyword>
<feature type="region of interest" description="Disordered" evidence="2">
    <location>
        <begin position="485"/>
        <end position="530"/>
    </location>
</feature>